<name>A0A645DZ74_9ZZZZ</name>
<evidence type="ECO:0000313" key="2">
    <source>
        <dbReference type="EMBL" id="MPM93632.1"/>
    </source>
</evidence>
<dbReference type="SUPFAM" id="SSF51556">
    <property type="entry name" value="Metallo-dependent hydrolases"/>
    <property type="match status" value="1"/>
</dbReference>
<sequence>MYPLIEACIKLDVPILEHAGKLTYEPSSQPRLSGGQHFADIGKRYPEANIIMAHITGGGDWQWQLKAIRDVKNIYTDLSGSIIDNPVIEETVRLLGADRVLFGTDGTLFAGVGKMLAADISYADKVKILGGGAYDRFVRRVRK</sequence>
<accession>A0A645DZ74</accession>
<evidence type="ECO:0000259" key="1">
    <source>
        <dbReference type="Pfam" id="PF04909"/>
    </source>
</evidence>
<feature type="domain" description="Amidohydrolase-related" evidence="1">
    <location>
        <begin position="2"/>
        <end position="105"/>
    </location>
</feature>
<dbReference type="InterPro" id="IPR006680">
    <property type="entry name" value="Amidohydro-rel"/>
</dbReference>
<comment type="caution">
    <text evidence="2">The sequence shown here is derived from an EMBL/GenBank/DDBJ whole genome shotgun (WGS) entry which is preliminary data.</text>
</comment>
<dbReference type="Pfam" id="PF04909">
    <property type="entry name" value="Amidohydro_2"/>
    <property type="match status" value="1"/>
</dbReference>
<dbReference type="GO" id="GO:0016787">
    <property type="term" value="F:hydrolase activity"/>
    <property type="evidence" value="ECO:0007669"/>
    <property type="project" value="InterPro"/>
</dbReference>
<proteinExistence type="predicted"/>
<protein>
    <recommendedName>
        <fullName evidence="1">Amidohydrolase-related domain-containing protein</fullName>
    </recommendedName>
</protein>
<dbReference type="AlphaFoldDB" id="A0A645DZ74"/>
<organism evidence="2">
    <name type="scientific">bioreactor metagenome</name>
    <dbReference type="NCBI Taxonomy" id="1076179"/>
    <lineage>
        <taxon>unclassified sequences</taxon>
        <taxon>metagenomes</taxon>
        <taxon>ecological metagenomes</taxon>
    </lineage>
</organism>
<dbReference type="Gene3D" id="3.20.20.140">
    <property type="entry name" value="Metal-dependent hydrolases"/>
    <property type="match status" value="1"/>
</dbReference>
<dbReference type="InterPro" id="IPR032466">
    <property type="entry name" value="Metal_Hydrolase"/>
</dbReference>
<reference evidence="2" key="1">
    <citation type="submission" date="2019-08" db="EMBL/GenBank/DDBJ databases">
        <authorList>
            <person name="Kucharzyk K."/>
            <person name="Murdoch R.W."/>
            <person name="Higgins S."/>
            <person name="Loffler F."/>
        </authorList>
    </citation>
    <scope>NUCLEOTIDE SEQUENCE</scope>
</reference>
<gene>
    <name evidence="2" type="ORF">SDC9_140772</name>
</gene>
<dbReference type="EMBL" id="VSSQ01040399">
    <property type="protein sequence ID" value="MPM93632.1"/>
    <property type="molecule type" value="Genomic_DNA"/>
</dbReference>